<dbReference type="SMART" id="SM00671">
    <property type="entry name" value="SEL1"/>
    <property type="match status" value="4"/>
</dbReference>
<dbReference type="EMBL" id="CAJVPS010002654">
    <property type="protein sequence ID" value="CAG8573415.1"/>
    <property type="molecule type" value="Genomic_DNA"/>
</dbReference>
<dbReference type="Gene3D" id="1.25.40.10">
    <property type="entry name" value="Tetratricopeptide repeat domain"/>
    <property type="match status" value="1"/>
</dbReference>
<name>A0A9N9FZ69_9GLOM</name>
<dbReference type="PANTHER" id="PTHR11102:SF160">
    <property type="entry name" value="ERAD-ASSOCIATED E3 UBIQUITIN-PROTEIN LIGASE COMPONENT HRD3"/>
    <property type="match status" value="1"/>
</dbReference>
<sequence length="225" mass="26092">MDTEIDDENIIINIFPNYEKAVKELLTDLETETFFIDMHLVIRKFLQTTNSHKSEMIEYLSTCQHPQNQVILGALYLEGGEKEKSLQIFKKAAELNDPFAQHMLGDYYSSKSYNPDAAFYWRQRAASQRFPPSYFTLARHYRYGKGVKMNKVNSFQLSLKAIDGGYLGASMDLALAHLYGVGTIRDMHKAIYYLLRMSNINNFTYGIIENIFTQTDLDIIFLLQY</sequence>
<dbReference type="PROSITE" id="PS50005">
    <property type="entry name" value="TPR"/>
    <property type="match status" value="1"/>
</dbReference>
<reference evidence="3" key="1">
    <citation type="submission" date="2021-06" db="EMBL/GenBank/DDBJ databases">
        <authorList>
            <person name="Kallberg Y."/>
            <person name="Tangrot J."/>
            <person name="Rosling A."/>
        </authorList>
    </citation>
    <scope>NUCLEOTIDE SEQUENCE</scope>
    <source>
        <strain evidence="3">FL130A</strain>
    </source>
</reference>
<dbReference type="InterPro" id="IPR019734">
    <property type="entry name" value="TPR_rpt"/>
</dbReference>
<proteinExistence type="inferred from homology"/>
<dbReference type="Proteomes" id="UP000789508">
    <property type="component" value="Unassembled WGS sequence"/>
</dbReference>
<dbReference type="PANTHER" id="PTHR11102">
    <property type="entry name" value="SEL-1-LIKE PROTEIN"/>
    <property type="match status" value="1"/>
</dbReference>
<dbReference type="InterPro" id="IPR006597">
    <property type="entry name" value="Sel1-like"/>
</dbReference>
<evidence type="ECO:0000256" key="2">
    <source>
        <dbReference type="PROSITE-ProRule" id="PRU00339"/>
    </source>
</evidence>
<dbReference type="OrthoDB" id="2384430at2759"/>
<evidence type="ECO:0000313" key="3">
    <source>
        <dbReference type="EMBL" id="CAG8573415.1"/>
    </source>
</evidence>
<dbReference type="SUPFAM" id="SSF81901">
    <property type="entry name" value="HCP-like"/>
    <property type="match status" value="1"/>
</dbReference>
<dbReference type="Pfam" id="PF08238">
    <property type="entry name" value="Sel1"/>
    <property type="match status" value="4"/>
</dbReference>
<feature type="repeat" description="TPR" evidence="2">
    <location>
        <begin position="66"/>
        <end position="99"/>
    </location>
</feature>
<keyword evidence="4" id="KW-1185">Reference proteome</keyword>
<gene>
    <name evidence="3" type="ORF">ALEPTO_LOCUS6921</name>
</gene>
<dbReference type="InterPro" id="IPR050767">
    <property type="entry name" value="Sel1_AlgK"/>
</dbReference>
<keyword evidence="2" id="KW-0802">TPR repeat</keyword>
<comment type="caution">
    <text evidence="3">The sequence shown here is derived from an EMBL/GenBank/DDBJ whole genome shotgun (WGS) entry which is preliminary data.</text>
</comment>
<evidence type="ECO:0000256" key="1">
    <source>
        <dbReference type="ARBA" id="ARBA00038101"/>
    </source>
</evidence>
<dbReference type="AlphaFoldDB" id="A0A9N9FZ69"/>
<organism evidence="3 4">
    <name type="scientific">Ambispora leptoticha</name>
    <dbReference type="NCBI Taxonomy" id="144679"/>
    <lineage>
        <taxon>Eukaryota</taxon>
        <taxon>Fungi</taxon>
        <taxon>Fungi incertae sedis</taxon>
        <taxon>Mucoromycota</taxon>
        <taxon>Glomeromycotina</taxon>
        <taxon>Glomeromycetes</taxon>
        <taxon>Archaeosporales</taxon>
        <taxon>Ambisporaceae</taxon>
        <taxon>Ambispora</taxon>
    </lineage>
</organism>
<evidence type="ECO:0000313" key="4">
    <source>
        <dbReference type="Proteomes" id="UP000789508"/>
    </source>
</evidence>
<comment type="similarity">
    <text evidence="1">Belongs to the sel-1 family.</text>
</comment>
<protein>
    <submittedName>
        <fullName evidence="3">3506_t:CDS:1</fullName>
    </submittedName>
</protein>
<dbReference type="InterPro" id="IPR011990">
    <property type="entry name" value="TPR-like_helical_dom_sf"/>
</dbReference>
<accession>A0A9N9FZ69</accession>